<organism evidence="2 3">
    <name type="scientific">Protopolystoma xenopodis</name>
    <dbReference type="NCBI Taxonomy" id="117903"/>
    <lineage>
        <taxon>Eukaryota</taxon>
        <taxon>Metazoa</taxon>
        <taxon>Spiralia</taxon>
        <taxon>Lophotrochozoa</taxon>
        <taxon>Platyhelminthes</taxon>
        <taxon>Monogenea</taxon>
        <taxon>Polyopisthocotylea</taxon>
        <taxon>Polystomatidea</taxon>
        <taxon>Polystomatidae</taxon>
        <taxon>Protopolystoma</taxon>
    </lineage>
</organism>
<comment type="caution">
    <text evidence="2">The sequence shown here is derived from an EMBL/GenBank/DDBJ whole genome shotgun (WGS) entry which is preliminary data.</text>
</comment>
<dbReference type="EMBL" id="CAAALY010067694">
    <property type="protein sequence ID" value="VEL24430.1"/>
    <property type="molecule type" value="Genomic_DNA"/>
</dbReference>
<dbReference type="AlphaFoldDB" id="A0A448X039"/>
<reference evidence="2" key="1">
    <citation type="submission" date="2018-11" db="EMBL/GenBank/DDBJ databases">
        <authorList>
            <consortium name="Pathogen Informatics"/>
        </authorList>
    </citation>
    <scope>NUCLEOTIDE SEQUENCE</scope>
</reference>
<dbReference type="Proteomes" id="UP000784294">
    <property type="component" value="Unassembled WGS sequence"/>
</dbReference>
<gene>
    <name evidence="2" type="ORF">PXEA_LOCUS17870</name>
</gene>
<feature type="compositionally biased region" description="Polar residues" evidence="1">
    <location>
        <begin position="75"/>
        <end position="89"/>
    </location>
</feature>
<feature type="region of interest" description="Disordered" evidence="1">
    <location>
        <begin position="209"/>
        <end position="232"/>
    </location>
</feature>
<feature type="region of interest" description="Disordered" evidence="1">
    <location>
        <begin position="59"/>
        <end position="89"/>
    </location>
</feature>
<name>A0A448X039_9PLAT</name>
<keyword evidence="3" id="KW-1185">Reference proteome</keyword>
<protein>
    <submittedName>
        <fullName evidence="2">Uncharacterized protein</fullName>
    </submittedName>
</protein>
<evidence type="ECO:0000256" key="1">
    <source>
        <dbReference type="SAM" id="MobiDB-lite"/>
    </source>
</evidence>
<sequence>MVISVFLRVPVLPRPANESTRSNPLSETRKHIINKLASSLALAAANFCYMNEFRSTYADSPTCNGSRNDRFRLPATTSTSSTGRQESASHMSLDSLAPLLLLKTVPRPPGLVSARELRALLTKNFESNWQLPQLDVAANLLPTSEQFQVSSWAPGIFERLTRRLSLFAINPFGLSKQAMHPVQQSSENLFYGAERIAPLVRAMQMNTPTSQPTICPDKSAASPIQAPTQVRPTTRAAAYKRLKM</sequence>
<accession>A0A448X039</accession>
<evidence type="ECO:0000313" key="3">
    <source>
        <dbReference type="Proteomes" id="UP000784294"/>
    </source>
</evidence>
<evidence type="ECO:0000313" key="2">
    <source>
        <dbReference type="EMBL" id="VEL24430.1"/>
    </source>
</evidence>
<proteinExistence type="predicted"/>